<dbReference type="AlphaFoldDB" id="A0A0M3JV36"/>
<gene>
    <name evidence="2" type="ORF">ASIM_LOCUS11541</name>
</gene>
<evidence type="ECO:0000313" key="2">
    <source>
        <dbReference type="EMBL" id="VDK45301.1"/>
    </source>
</evidence>
<feature type="compositionally biased region" description="Basic and acidic residues" evidence="1">
    <location>
        <begin position="77"/>
        <end position="87"/>
    </location>
</feature>
<name>A0A0M3JV36_ANISI</name>
<dbReference type="WBParaSite" id="ASIM_0001207501-mRNA-1">
    <property type="protein sequence ID" value="ASIM_0001207501-mRNA-1"/>
    <property type="gene ID" value="ASIM_0001207501"/>
</dbReference>
<evidence type="ECO:0000256" key="1">
    <source>
        <dbReference type="SAM" id="MobiDB-lite"/>
    </source>
</evidence>
<evidence type="ECO:0000313" key="3">
    <source>
        <dbReference type="Proteomes" id="UP000267096"/>
    </source>
</evidence>
<dbReference type="EMBL" id="UYRR01031080">
    <property type="protein sequence ID" value="VDK45301.1"/>
    <property type="molecule type" value="Genomic_DNA"/>
</dbReference>
<feature type="region of interest" description="Disordered" evidence="1">
    <location>
        <begin position="77"/>
        <end position="125"/>
    </location>
</feature>
<proteinExistence type="predicted"/>
<reference evidence="2 3" key="2">
    <citation type="submission" date="2018-11" db="EMBL/GenBank/DDBJ databases">
        <authorList>
            <consortium name="Pathogen Informatics"/>
        </authorList>
    </citation>
    <scope>NUCLEOTIDE SEQUENCE [LARGE SCALE GENOMIC DNA]</scope>
</reference>
<reference evidence="4" key="1">
    <citation type="submission" date="2016-04" db="UniProtKB">
        <authorList>
            <consortium name="WormBaseParasite"/>
        </authorList>
    </citation>
    <scope>IDENTIFICATION</scope>
</reference>
<dbReference type="OrthoDB" id="10530286at2759"/>
<organism evidence="4">
    <name type="scientific">Anisakis simplex</name>
    <name type="common">Herring worm</name>
    <dbReference type="NCBI Taxonomy" id="6269"/>
    <lineage>
        <taxon>Eukaryota</taxon>
        <taxon>Metazoa</taxon>
        <taxon>Ecdysozoa</taxon>
        <taxon>Nematoda</taxon>
        <taxon>Chromadorea</taxon>
        <taxon>Rhabditida</taxon>
        <taxon>Spirurina</taxon>
        <taxon>Ascaridomorpha</taxon>
        <taxon>Ascaridoidea</taxon>
        <taxon>Anisakidae</taxon>
        <taxon>Anisakis</taxon>
        <taxon>Anisakis simplex complex</taxon>
    </lineage>
</organism>
<sequence length="170" mass="19505">MIGILNAGSDEVVFSSPTRSNLFKDKLRRCKSVNYLPDGRFYTDVHPPTNLSALTMWEELIQRGVNAAKIDEALKEGEVEEAAEKDQLPAVITEDEEEGKEINEDVHFGNCDDDDDKEDSDKTADETEFAKLQKLFKQHYNFHFWHHHNTNTNTNNIAPQHVFRRRSGSI</sequence>
<keyword evidence="3" id="KW-1185">Reference proteome</keyword>
<dbReference type="Proteomes" id="UP000267096">
    <property type="component" value="Unassembled WGS sequence"/>
</dbReference>
<evidence type="ECO:0000313" key="4">
    <source>
        <dbReference type="WBParaSite" id="ASIM_0001207501-mRNA-1"/>
    </source>
</evidence>
<accession>A0A0M3JV36</accession>
<protein>
    <submittedName>
        <fullName evidence="2 4">Uncharacterized protein</fullName>
    </submittedName>
</protein>